<dbReference type="Gene3D" id="3.40.50.2300">
    <property type="match status" value="1"/>
</dbReference>
<evidence type="ECO:0000256" key="1">
    <source>
        <dbReference type="PROSITE-ProRule" id="PRU00169"/>
    </source>
</evidence>
<feature type="modified residue" description="4-aspartylphosphate" evidence="1">
    <location>
        <position position="70"/>
    </location>
</feature>
<proteinExistence type="predicted"/>
<dbReference type="PROSITE" id="PS50110">
    <property type="entry name" value="RESPONSE_REGULATORY"/>
    <property type="match status" value="1"/>
</dbReference>
<dbReference type="GO" id="GO:0000160">
    <property type="term" value="P:phosphorelay signal transduction system"/>
    <property type="evidence" value="ECO:0007669"/>
    <property type="project" value="InterPro"/>
</dbReference>
<reference evidence="3 4" key="1">
    <citation type="submission" date="2019-03" db="EMBL/GenBank/DDBJ databases">
        <title>Complete genome sequence of Ferrigenium kumadai strain An22, a microaerophilic iron-oxidizing bacterium isolated from a paddy field soil.</title>
        <authorList>
            <person name="Watanabe T."/>
            <person name="Asakawa S."/>
        </authorList>
    </citation>
    <scope>NUCLEOTIDE SEQUENCE [LARGE SCALE GENOMIC DNA]</scope>
    <source>
        <strain evidence="3 4">An22</strain>
    </source>
</reference>
<dbReference type="EMBL" id="AP019536">
    <property type="protein sequence ID" value="BBI99639.1"/>
    <property type="molecule type" value="Genomic_DNA"/>
</dbReference>
<organism evidence="3 4">
    <name type="scientific">Ferrigenium kumadai</name>
    <dbReference type="NCBI Taxonomy" id="1682490"/>
    <lineage>
        <taxon>Bacteria</taxon>
        <taxon>Pseudomonadati</taxon>
        <taxon>Pseudomonadota</taxon>
        <taxon>Betaproteobacteria</taxon>
        <taxon>Nitrosomonadales</taxon>
        <taxon>Gallionellaceae</taxon>
        <taxon>Ferrigenium</taxon>
    </lineage>
</organism>
<dbReference type="PANTHER" id="PTHR44520:SF1">
    <property type="entry name" value="TWO-COMPONENT SYSTEM REGULATORY PROTEIN"/>
    <property type="match status" value="1"/>
</dbReference>
<evidence type="ECO:0000259" key="2">
    <source>
        <dbReference type="PROSITE" id="PS50110"/>
    </source>
</evidence>
<keyword evidence="1" id="KW-0597">Phosphoprotein</keyword>
<dbReference type="RefSeq" id="WP_212784881.1">
    <property type="nucleotide sequence ID" value="NZ_AP019536.1"/>
</dbReference>
<evidence type="ECO:0000313" key="3">
    <source>
        <dbReference type="EMBL" id="BBI99639.1"/>
    </source>
</evidence>
<dbReference type="AlphaFoldDB" id="A0AAN1T1G0"/>
<protein>
    <submittedName>
        <fullName evidence="3">Response regulator</fullName>
    </submittedName>
</protein>
<dbReference type="Pfam" id="PF00072">
    <property type="entry name" value="Response_reg"/>
    <property type="match status" value="1"/>
</dbReference>
<accession>A0AAN1T1G0</accession>
<dbReference type="InterPro" id="IPR052893">
    <property type="entry name" value="TCS_response_regulator"/>
</dbReference>
<dbReference type="PANTHER" id="PTHR44520">
    <property type="entry name" value="RESPONSE REGULATOR RCP1-RELATED"/>
    <property type="match status" value="1"/>
</dbReference>
<dbReference type="Proteomes" id="UP001319121">
    <property type="component" value="Chromosome"/>
</dbReference>
<keyword evidence="4" id="KW-1185">Reference proteome</keyword>
<dbReference type="CDD" id="cd17557">
    <property type="entry name" value="REC_Rcp-like"/>
    <property type="match status" value="1"/>
</dbReference>
<dbReference type="SMART" id="SM00448">
    <property type="entry name" value="REC"/>
    <property type="match status" value="1"/>
</dbReference>
<dbReference type="InterPro" id="IPR001789">
    <property type="entry name" value="Sig_transdc_resp-reg_receiver"/>
</dbReference>
<dbReference type="InterPro" id="IPR011006">
    <property type="entry name" value="CheY-like_superfamily"/>
</dbReference>
<dbReference type="KEGG" id="fku:FGKAn22_13320"/>
<evidence type="ECO:0000313" key="4">
    <source>
        <dbReference type="Proteomes" id="UP001319121"/>
    </source>
</evidence>
<dbReference type="SUPFAM" id="SSF52172">
    <property type="entry name" value="CheY-like"/>
    <property type="match status" value="1"/>
</dbReference>
<sequence>MDEAVKEVEILLVEDNPTDAELAIRALKKSNLANRLVWVKDGAEALDFLFATGAYATRSIGDGPRVILLDLRLPKVDGMEVLRRVKGDERTKTIPVVVLTSSKEDRDVAESYRLGVNSYISKPVEFDEFAKTVAELGLYWLLVNHPPVVPR</sequence>
<name>A0AAN1T1G0_9PROT</name>
<gene>
    <name evidence="3" type="ORF">FGKAn22_13320</name>
</gene>
<feature type="domain" description="Response regulatory" evidence="2">
    <location>
        <begin position="9"/>
        <end position="137"/>
    </location>
</feature>